<dbReference type="OrthoDB" id="9812968at2"/>
<gene>
    <name evidence="3" type="ORF">D3218_15090</name>
</gene>
<dbReference type="InterPro" id="IPR011335">
    <property type="entry name" value="Restrct_endonuc-II-like"/>
</dbReference>
<dbReference type="InterPro" id="IPR011856">
    <property type="entry name" value="tRNA_endonuc-like_dom_sf"/>
</dbReference>
<evidence type="ECO:0000256" key="1">
    <source>
        <dbReference type="ARBA" id="ARBA00006738"/>
    </source>
</evidence>
<dbReference type="SUPFAM" id="SSF52980">
    <property type="entry name" value="Restriction endonuclease-like"/>
    <property type="match status" value="1"/>
</dbReference>
<dbReference type="InterPro" id="IPR003509">
    <property type="entry name" value="UPF0102_YraN-like"/>
</dbReference>
<name>A0A3A1WJQ0_9HYPH</name>
<organism evidence="3 4">
    <name type="scientific">Aureimonas flava</name>
    <dbReference type="NCBI Taxonomy" id="2320271"/>
    <lineage>
        <taxon>Bacteria</taxon>
        <taxon>Pseudomonadati</taxon>
        <taxon>Pseudomonadota</taxon>
        <taxon>Alphaproteobacteria</taxon>
        <taxon>Hyphomicrobiales</taxon>
        <taxon>Aurantimonadaceae</taxon>
        <taxon>Aureimonas</taxon>
    </lineage>
</organism>
<protein>
    <recommendedName>
        <fullName evidence="2">UPF0102 protein D3218_15090</fullName>
    </recommendedName>
</protein>
<comment type="caution">
    <text evidence="3">The sequence shown here is derived from an EMBL/GenBank/DDBJ whole genome shotgun (WGS) entry which is preliminary data.</text>
</comment>
<sequence length="126" mass="14234">MKAPAERLAERRARFAKGHRGERLAAWALRLKGYRILAVRHRTRLGEIDLVARRGDTVAIVEVKARATLQAAMDAVAPVAQARIARAAELWLQRQPDHARLSLRFDIVAVLPRRWPVHVPNAWQAA</sequence>
<reference evidence="4" key="1">
    <citation type="submission" date="2018-09" db="EMBL/GenBank/DDBJ databases">
        <authorList>
            <person name="Tuo L."/>
        </authorList>
    </citation>
    <scope>NUCLEOTIDE SEQUENCE [LARGE SCALE GENOMIC DNA]</scope>
    <source>
        <strain evidence="4">M2BS4Y-1</strain>
    </source>
</reference>
<accession>A0A3A1WJQ0</accession>
<dbReference type="AlphaFoldDB" id="A0A3A1WJQ0"/>
<dbReference type="PANTHER" id="PTHR34039:SF1">
    <property type="entry name" value="UPF0102 PROTEIN YRAN"/>
    <property type="match status" value="1"/>
</dbReference>
<dbReference type="Proteomes" id="UP000265750">
    <property type="component" value="Unassembled WGS sequence"/>
</dbReference>
<dbReference type="RefSeq" id="WP_119540925.1">
    <property type="nucleotide sequence ID" value="NZ_QYRN01000008.1"/>
</dbReference>
<dbReference type="Pfam" id="PF02021">
    <property type="entry name" value="UPF0102"/>
    <property type="match status" value="1"/>
</dbReference>
<dbReference type="PANTHER" id="PTHR34039">
    <property type="entry name" value="UPF0102 PROTEIN YRAN"/>
    <property type="match status" value="1"/>
</dbReference>
<dbReference type="NCBIfam" id="NF009151">
    <property type="entry name" value="PRK12497.1-5"/>
    <property type="match status" value="1"/>
</dbReference>
<dbReference type="GO" id="GO:0003676">
    <property type="term" value="F:nucleic acid binding"/>
    <property type="evidence" value="ECO:0007669"/>
    <property type="project" value="InterPro"/>
</dbReference>
<comment type="similarity">
    <text evidence="1 2">Belongs to the UPF0102 family.</text>
</comment>
<evidence type="ECO:0000313" key="4">
    <source>
        <dbReference type="Proteomes" id="UP000265750"/>
    </source>
</evidence>
<dbReference type="HAMAP" id="MF_00048">
    <property type="entry name" value="UPF0102"/>
    <property type="match status" value="1"/>
</dbReference>
<keyword evidence="4" id="KW-1185">Reference proteome</keyword>
<proteinExistence type="inferred from homology"/>
<evidence type="ECO:0000313" key="3">
    <source>
        <dbReference type="EMBL" id="RIX99100.1"/>
    </source>
</evidence>
<evidence type="ECO:0000256" key="2">
    <source>
        <dbReference type="HAMAP-Rule" id="MF_00048"/>
    </source>
</evidence>
<dbReference type="EMBL" id="QYRN01000008">
    <property type="protein sequence ID" value="RIX99100.1"/>
    <property type="molecule type" value="Genomic_DNA"/>
</dbReference>
<dbReference type="Gene3D" id="3.40.1350.10">
    <property type="match status" value="1"/>
</dbReference>